<keyword evidence="3" id="KW-0677">Repeat</keyword>
<dbReference type="PANTHER" id="PTHR16515">
    <property type="entry name" value="PR DOMAIN ZINC FINGER PROTEIN"/>
    <property type="match status" value="1"/>
</dbReference>
<sequence length="491" mass="56864">MADWRLNIPAKREKGICKTTTTLTLNMEATLKKAVCDIMRIFEDSLHDHQLALVQKGEEVAHLKVKLQTAELKLRDWDCKLTQEAEESKTHISETQREPGVDMNPSGQTTDVPEIDYEVPDDWCAPMANETTIPKQEDIVCPSIRLRRLLIPVHRIPIIKEEVISHDIDQQTKGVRKSTRCSTLNKSQQTQDTILLKCVSGGRGNINDLLLDIREENATSKSTEETVENNGEMYSCKLCGKVFDKGIGLTMHTRSHMSCRGCRKMFPLPNSLEYHKQNCRKLKRLLSRMARRALRIKQRSRKQVESSPPFGHHSELSVQRVRPTKKHSCVYCHKMFLTKAKRKDHMRVHTGEKPFRCSICPKKFTKDSSLKTHIRKIHHGQMNPSEPQGDLAWTMPLEDTEASEYLNLSSKDAQNNVQREQSLHKRSEWQTMGKRRSNGYICSICQKLLKTKFSLVEHYRIHTGEKPLKCHMCPAMFRTIQHRCMHRKRFH</sequence>
<dbReference type="Pfam" id="PF00096">
    <property type="entry name" value="zf-C2H2"/>
    <property type="match status" value="2"/>
</dbReference>
<evidence type="ECO:0000256" key="3">
    <source>
        <dbReference type="ARBA" id="ARBA00022737"/>
    </source>
</evidence>
<dbReference type="InterPro" id="IPR013087">
    <property type="entry name" value="Znf_C2H2_type"/>
</dbReference>
<feature type="compositionally biased region" description="Basic and acidic residues" evidence="8">
    <location>
        <begin position="86"/>
        <end position="100"/>
    </location>
</feature>
<protein>
    <submittedName>
        <fullName evidence="10">Zinc finger 62-like</fullName>
    </submittedName>
</protein>
<accession>A0AAV6SLM0</accession>
<keyword evidence="4 7" id="KW-0863">Zinc-finger</keyword>
<comment type="caution">
    <text evidence="10">The sequence shown here is derived from an EMBL/GenBank/DDBJ whole genome shotgun (WGS) entry which is preliminary data.</text>
</comment>
<evidence type="ECO:0000259" key="9">
    <source>
        <dbReference type="PROSITE" id="PS50157"/>
    </source>
</evidence>
<dbReference type="GO" id="GO:0005634">
    <property type="term" value="C:nucleus"/>
    <property type="evidence" value="ECO:0007669"/>
    <property type="project" value="UniProtKB-SubCell"/>
</dbReference>
<organism evidence="10 11">
    <name type="scientific">Solea senegalensis</name>
    <name type="common">Senegalese sole</name>
    <dbReference type="NCBI Taxonomy" id="28829"/>
    <lineage>
        <taxon>Eukaryota</taxon>
        <taxon>Metazoa</taxon>
        <taxon>Chordata</taxon>
        <taxon>Craniata</taxon>
        <taxon>Vertebrata</taxon>
        <taxon>Euteleostomi</taxon>
        <taxon>Actinopterygii</taxon>
        <taxon>Neopterygii</taxon>
        <taxon>Teleostei</taxon>
        <taxon>Neoteleostei</taxon>
        <taxon>Acanthomorphata</taxon>
        <taxon>Carangaria</taxon>
        <taxon>Pleuronectiformes</taxon>
        <taxon>Pleuronectoidei</taxon>
        <taxon>Soleidae</taxon>
        <taxon>Solea</taxon>
    </lineage>
</organism>
<dbReference type="GO" id="GO:0008270">
    <property type="term" value="F:zinc ion binding"/>
    <property type="evidence" value="ECO:0007669"/>
    <property type="project" value="UniProtKB-KW"/>
</dbReference>
<evidence type="ECO:0000256" key="5">
    <source>
        <dbReference type="ARBA" id="ARBA00022833"/>
    </source>
</evidence>
<gene>
    <name evidence="10" type="ORF">JOB18_014912</name>
</gene>
<keyword evidence="11" id="KW-1185">Reference proteome</keyword>
<feature type="region of interest" description="Disordered" evidence="8">
    <location>
        <begin position="86"/>
        <end position="107"/>
    </location>
</feature>
<dbReference type="PROSITE" id="PS50157">
    <property type="entry name" value="ZINC_FINGER_C2H2_2"/>
    <property type="match status" value="4"/>
</dbReference>
<evidence type="ECO:0000256" key="6">
    <source>
        <dbReference type="ARBA" id="ARBA00023242"/>
    </source>
</evidence>
<feature type="region of interest" description="Disordered" evidence="8">
    <location>
        <begin position="296"/>
        <end position="319"/>
    </location>
</feature>
<evidence type="ECO:0000256" key="2">
    <source>
        <dbReference type="ARBA" id="ARBA00022723"/>
    </source>
</evidence>
<dbReference type="GO" id="GO:0045893">
    <property type="term" value="P:positive regulation of DNA-templated transcription"/>
    <property type="evidence" value="ECO:0007669"/>
    <property type="project" value="UniProtKB-ARBA"/>
</dbReference>
<evidence type="ECO:0000313" key="10">
    <source>
        <dbReference type="EMBL" id="KAG7517727.1"/>
    </source>
</evidence>
<comment type="subcellular location">
    <subcellularLocation>
        <location evidence="1">Nucleus</location>
    </subcellularLocation>
</comment>
<dbReference type="FunFam" id="3.30.160.60:FF:001732">
    <property type="entry name" value="Zgc:162936"/>
    <property type="match status" value="1"/>
</dbReference>
<dbReference type="PROSITE" id="PS00028">
    <property type="entry name" value="ZINC_FINGER_C2H2_1"/>
    <property type="match status" value="5"/>
</dbReference>
<evidence type="ECO:0000256" key="4">
    <source>
        <dbReference type="ARBA" id="ARBA00022771"/>
    </source>
</evidence>
<name>A0AAV6SLM0_SOLSE</name>
<dbReference type="GO" id="GO:0043565">
    <property type="term" value="F:sequence-specific DNA binding"/>
    <property type="evidence" value="ECO:0007669"/>
    <property type="project" value="UniProtKB-ARBA"/>
</dbReference>
<keyword evidence="6" id="KW-0539">Nucleus</keyword>
<reference evidence="10 11" key="1">
    <citation type="journal article" date="2021" name="Sci. Rep.">
        <title>Chromosome anchoring in Senegalese sole (Solea senegalensis) reveals sex-associated markers and genome rearrangements in flatfish.</title>
        <authorList>
            <person name="Guerrero-Cozar I."/>
            <person name="Gomez-Garrido J."/>
            <person name="Berbel C."/>
            <person name="Martinez-Blanch J.F."/>
            <person name="Alioto T."/>
            <person name="Claros M.G."/>
            <person name="Gagnaire P.A."/>
            <person name="Manchado M."/>
        </authorList>
    </citation>
    <scope>NUCLEOTIDE SEQUENCE [LARGE SCALE GENOMIC DNA]</scope>
    <source>
        <strain evidence="10">Sse05_10M</strain>
    </source>
</reference>
<feature type="domain" description="C2H2-type" evidence="9">
    <location>
        <begin position="355"/>
        <end position="383"/>
    </location>
</feature>
<evidence type="ECO:0000256" key="1">
    <source>
        <dbReference type="ARBA" id="ARBA00004123"/>
    </source>
</evidence>
<feature type="domain" description="C2H2-type" evidence="9">
    <location>
        <begin position="327"/>
        <end position="354"/>
    </location>
</feature>
<proteinExistence type="predicted"/>
<dbReference type="AlphaFoldDB" id="A0AAV6SLM0"/>
<keyword evidence="5" id="KW-0862">Zinc</keyword>
<dbReference type="EMBL" id="JAGKHQ010000004">
    <property type="protein sequence ID" value="KAG7517727.1"/>
    <property type="molecule type" value="Genomic_DNA"/>
</dbReference>
<evidence type="ECO:0000313" key="11">
    <source>
        <dbReference type="Proteomes" id="UP000693946"/>
    </source>
</evidence>
<evidence type="ECO:0000256" key="8">
    <source>
        <dbReference type="SAM" id="MobiDB-lite"/>
    </source>
</evidence>
<keyword evidence="2" id="KW-0479">Metal-binding</keyword>
<dbReference type="GO" id="GO:0005694">
    <property type="term" value="C:chromosome"/>
    <property type="evidence" value="ECO:0007669"/>
    <property type="project" value="UniProtKB-ARBA"/>
</dbReference>
<evidence type="ECO:0000256" key="7">
    <source>
        <dbReference type="PROSITE-ProRule" id="PRU00042"/>
    </source>
</evidence>
<feature type="domain" description="C2H2-type" evidence="9">
    <location>
        <begin position="440"/>
        <end position="467"/>
    </location>
</feature>
<dbReference type="InterPro" id="IPR050331">
    <property type="entry name" value="Zinc_finger"/>
</dbReference>
<dbReference type="Proteomes" id="UP000693946">
    <property type="component" value="Linkage Group LG12"/>
</dbReference>
<feature type="domain" description="C2H2-type" evidence="9">
    <location>
        <begin position="234"/>
        <end position="261"/>
    </location>
</feature>
<dbReference type="SMART" id="SM00355">
    <property type="entry name" value="ZnF_C2H2"/>
    <property type="match status" value="5"/>
</dbReference>
<dbReference type="PANTHER" id="PTHR16515:SF49">
    <property type="entry name" value="GASTRULA ZINC FINGER PROTEIN XLCGF49.1-LIKE-RELATED"/>
    <property type="match status" value="1"/>
</dbReference>